<reference evidence="11" key="1">
    <citation type="journal article" date="2018" name="Gigascience">
        <title>Genome assembly of the Pink Ipe (Handroanthus impetiginosus, Bignoniaceae), a highly valued, ecologically keystone Neotropical timber forest tree.</title>
        <authorList>
            <person name="Silva-Junior O.B."/>
            <person name="Grattapaglia D."/>
            <person name="Novaes E."/>
            <person name="Collevatti R.G."/>
        </authorList>
    </citation>
    <scope>NUCLEOTIDE SEQUENCE [LARGE SCALE GENOMIC DNA]</scope>
    <source>
        <strain evidence="11">cv. UFG-1</strain>
    </source>
</reference>
<evidence type="ECO:0000313" key="10">
    <source>
        <dbReference type="EMBL" id="PIN05809.1"/>
    </source>
</evidence>
<evidence type="ECO:0000256" key="3">
    <source>
        <dbReference type="ARBA" id="ARBA00012601"/>
    </source>
</evidence>
<evidence type="ECO:0000256" key="7">
    <source>
        <dbReference type="ARBA" id="ARBA00023295"/>
    </source>
</evidence>
<keyword evidence="11" id="KW-1185">Reference proteome</keyword>
<keyword evidence="6" id="KW-0119">Carbohydrate metabolism</keyword>
<proteinExistence type="inferred from homology"/>
<dbReference type="STRING" id="429701.A0A2G9GKK3"/>
<evidence type="ECO:0000256" key="6">
    <source>
        <dbReference type="ARBA" id="ARBA00023277"/>
    </source>
</evidence>
<dbReference type="AlphaFoldDB" id="A0A2G9GKK3"/>
<dbReference type="InterPro" id="IPR012341">
    <property type="entry name" value="6hp_glycosidase-like_sf"/>
</dbReference>
<dbReference type="EC" id="3.2.1.4" evidence="3"/>
<dbReference type="Gene3D" id="1.50.10.10">
    <property type="match status" value="1"/>
</dbReference>
<evidence type="ECO:0000259" key="9">
    <source>
        <dbReference type="Pfam" id="PF00759"/>
    </source>
</evidence>
<keyword evidence="8" id="KW-0624">Polysaccharide degradation</keyword>
<dbReference type="InterPro" id="IPR001701">
    <property type="entry name" value="Glyco_hydro_9"/>
</dbReference>
<evidence type="ECO:0000256" key="4">
    <source>
        <dbReference type="ARBA" id="ARBA00022801"/>
    </source>
</evidence>
<dbReference type="Pfam" id="PF00759">
    <property type="entry name" value="Glyco_hydro_9"/>
    <property type="match status" value="1"/>
</dbReference>
<accession>A0A2G9GKK3</accession>
<keyword evidence="7 10" id="KW-0326">Glycosidase</keyword>
<evidence type="ECO:0000256" key="1">
    <source>
        <dbReference type="ARBA" id="ARBA00000966"/>
    </source>
</evidence>
<comment type="similarity">
    <text evidence="2">Belongs to the glycosyl hydrolase 9 (cellulase E) family.</text>
</comment>
<dbReference type="EMBL" id="NKXS01004617">
    <property type="protein sequence ID" value="PIN05809.1"/>
    <property type="molecule type" value="Genomic_DNA"/>
</dbReference>
<dbReference type="GO" id="GO:0008810">
    <property type="term" value="F:cellulase activity"/>
    <property type="evidence" value="ECO:0007669"/>
    <property type="project" value="UniProtKB-EC"/>
</dbReference>
<sequence length="136" mass="15115">MDRIYGPYPDVGISNSNVTITQNQLVLFTRSQLMQVDYILGVNPMNMLYMVGYGNKFPQRIHHRGSSLPSIVQQPQHIDCESPNPNLLIGAVVGGPDVDDSFADYRIDAAKSKPTTYVNTPLIGLLAYFKGRSTRI</sequence>
<protein>
    <recommendedName>
        <fullName evidence="3">cellulase</fullName>
        <ecNumber evidence="3">3.2.1.4</ecNumber>
    </recommendedName>
</protein>
<feature type="domain" description="Glycoside hydrolase family 9" evidence="9">
    <location>
        <begin position="32"/>
        <end position="126"/>
    </location>
</feature>
<evidence type="ECO:0000313" key="11">
    <source>
        <dbReference type="Proteomes" id="UP000231279"/>
    </source>
</evidence>
<comment type="catalytic activity">
    <reaction evidence="1">
        <text>Endohydrolysis of (1-&gt;4)-beta-D-glucosidic linkages in cellulose, lichenin and cereal beta-D-glucans.</text>
        <dbReference type="EC" id="3.2.1.4"/>
    </reaction>
</comment>
<evidence type="ECO:0000256" key="5">
    <source>
        <dbReference type="ARBA" id="ARBA00023001"/>
    </source>
</evidence>
<keyword evidence="5" id="KW-0136">Cellulose degradation</keyword>
<comment type="caution">
    <text evidence="10">The sequence shown here is derived from an EMBL/GenBank/DDBJ whole genome shotgun (WGS) entry which is preliminary data.</text>
</comment>
<gene>
    <name evidence="10" type="ORF">CDL12_21648</name>
</gene>
<dbReference type="Proteomes" id="UP000231279">
    <property type="component" value="Unassembled WGS sequence"/>
</dbReference>
<dbReference type="PANTHER" id="PTHR22298">
    <property type="entry name" value="ENDO-1,4-BETA-GLUCANASE"/>
    <property type="match status" value="1"/>
</dbReference>
<name>A0A2G9GKK3_9LAMI</name>
<keyword evidence="4 10" id="KW-0378">Hydrolase</keyword>
<dbReference type="InterPro" id="IPR008928">
    <property type="entry name" value="6-hairpin_glycosidase_sf"/>
</dbReference>
<dbReference type="SUPFAM" id="SSF48208">
    <property type="entry name" value="Six-hairpin glycosidases"/>
    <property type="match status" value="1"/>
</dbReference>
<evidence type="ECO:0000256" key="8">
    <source>
        <dbReference type="ARBA" id="ARBA00023326"/>
    </source>
</evidence>
<organism evidence="10 11">
    <name type="scientific">Handroanthus impetiginosus</name>
    <dbReference type="NCBI Taxonomy" id="429701"/>
    <lineage>
        <taxon>Eukaryota</taxon>
        <taxon>Viridiplantae</taxon>
        <taxon>Streptophyta</taxon>
        <taxon>Embryophyta</taxon>
        <taxon>Tracheophyta</taxon>
        <taxon>Spermatophyta</taxon>
        <taxon>Magnoliopsida</taxon>
        <taxon>eudicotyledons</taxon>
        <taxon>Gunneridae</taxon>
        <taxon>Pentapetalae</taxon>
        <taxon>asterids</taxon>
        <taxon>lamiids</taxon>
        <taxon>Lamiales</taxon>
        <taxon>Bignoniaceae</taxon>
        <taxon>Crescentiina</taxon>
        <taxon>Tabebuia alliance</taxon>
        <taxon>Handroanthus</taxon>
    </lineage>
</organism>
<dbReference type="OrthoDB" id="10257085at2759"/>
<dbReference type="GO" id="GO:0030245">
    <property type="term" value="P:cellulose catabolic process"/>
    <property type="evidence" value="ECO:0007669"/>
    <property type="project" value="UniProtKB-KW"/>
</dbReference>
<evidence type="ECO:0000256" key="2">
    <source>
        <dbReference type="ARBA" id="ARBA00007072"/>
    </source>
</evidence>